<feature type="signal peptide" evidence="3">
    <location>
        <begin position="1"/>
        <end position="17"/>
    </location>
</feature>
<evidence type="ECO:0000256" key="1">
    <source>
        <dbReference type="ARBA" id="ARBA00023157"/>
    </source>
</evidence>
<evidence type="ECO:0000313" key="6">
    <source>
        <dbReference type="Proteomes" id="UP000663828"/>
    </source>
</evidence>
<keyword evidence="2" id="KW-0378">Hydrolase</keyword>
<dbReference type="AlphaFoldDB" id="A0A816DD23"/>
<dbReference type="PANTHER" id="PTHR24252:SF7">
    <property type="entry name" value="HYALIN"/>
    <property type="match status" value="1"/>
</dbReference>
<dbReference type="PROSITE" id="PS50240">
    <property type="entry name" value="TRYPSIN_DOM"/>
    <property type="match status" value="1"/>
</dbReference>
<evidence type="ECO:0000256" key="2">
    <source>
        <dbReference type="RuleBase" id="RU363034"/>
    </source>
</evidence>
<dbReference type="InterPro" id="IPR009003">
    <property type="entry name" value="Peptidase_S1_PA"/>
</dbReference>
<keyword evidence="6" id="KW-1185">Reference proteome</keyword>
<dbReference type="GO" id="GO:0006508">
    <property type="term" value="P:proteolysis"/>
    <property type="evidence" value="ECO:0007669"/>
    <property type="project" value="UniProtKB-KW"/>
</dbReference>
<reference evidence="5" key="1">
    <citation type="submission" date="2021-02" db="EMBL/GenBank/DDBJ databases">
        <authorList>
            <person name="Nowell W R."/>
        </authorList>
    </citation>
    <scope>NUCLEOTIDE SEQUENCE</scope>
</reference>
<accession>A0A816DD23</accession>
<comment type="caution">
    <text evidence="5">The sequence shown here is derived from an EMBL/GenBank/DDBJ whole genome shotgun (WGS) entry which is preliminary data.</text>
</comment>
<dbReference type="GO" id="GO:0004252">
    <property type="term" value="F:serine-type endopeptidase activity"/>
    <property type="evidence" value="ECO:0007669"/>
    <property type="project" value="InterPro"/>
</dbReference>
<evidence type="ECO:0000313" key="5">
    <source>
        <dbReference type="EMBL" id="CAF1635710.1"/>
    </source>
</evidence>
<dbReference type="PROSITE" id="PS00134">
    <property type="entry name" value="TRYPSIN_HIS"/>
    <property type="match status" value="1"/>
</dbReference>
<dbReference type="InterPro" id="IPR043504">
    <property type="entry name" value="Peptidase_S1_PA_chymotrypsin"/>
</dbReference>
<dbReference type="PROSITE" id="PS00135">
    <property type="entry name" value="TRYPSIN_SER"/>
    <property type="match status" value="1"/>
</dbReference>
<dbReference type="EMBL" id="CAJNOR010008645">
    <property type="protein sequence ID" value="CAF1635710.1"/>
    <property type="molecule type" value="Genomic_DNA"/>
</dbReference>
<dbReference type="InterPro" id="IPR001254">
    <property type="entry name" value="Trypsin_dom"/>
</dbReference>
<gene>
    <name evidence="5" type="ORF">XAT740_LOCUS52431</name>
</gene>
<dbReference type="Pfam" id="PF00089">
    <property type="entry name" value="Trypsin"/>
    <property type="match status" value="1"/>
</dbReference>
<dbReference type="PRINTS" id="PR00722">
    <property type="entry name" value="CHYMOTRYPSIN"/>
</dbReference>
<dbReference type="FunFam" id="2.40.10.10:FF:000068">
    <property type="entry name" value="transmembrane protease serine 2"/>
    <property type="match status" value="1"/>
</dbReference>
<feature type="domain" description="Peptidase S1" evidence="4">
    <location>
        <begin position="42"/>
        <end position="303"/>
    </location>
</feature>
<keyword evidence="1" id="KW-1015">Disulfide bond</keyword>
<feature type="chain" id="PRO_5032697756" description="Peptidase S1 domain-containing protein" evidence="3">
    <location>
        <begin position="18"/>
        <end position="364"/>
    </location>
</feature>
<dbReference type="SMART" id="SM00020">
    <property type="entry name" value="Tryp_SPc"/>
    <property type="match status" value="1"/>
</dbReference>
<keyword evidence="2" id="KW-0720">Serine protease</keyword>
<dbReference type="InterPro" id="IPR001314">
    <property type="entry name" value="Peptidase_S1A"/>
</dbReference>
<evidence type="ECO:0000259" key="4">
    <source>
        <dbReference type="PROSITE" id="PS50240"/>
    </source>
</evidence>
<dbReference type="PANTHER" id="PTHR24252">
    <property type="entry name" value="ACROSIN-RELATED"/>
    <property type="match status" value="1"/>
</dbReference>
<keyword evidence="3" id="KW-0732">Signal</keyword>
<dbReference type="SUPFAM" id="SSF50494">
    <property type="entry name" value="Trypsin-like serine proteases"/>
    <property type="match status" value="1"/>
</dbReference>
<proteinExistence type="predicted"/>
<dbReference type="Proteomes" id="UP000663828">
    <property type="component" value="Unassembled WGS sequence"/>
</dbReference>
<protein>
    <recommendedName>
        <fullName evidence="4">Peptidase S1 domain-containing protein</fullName>
    </recommendedName>
</protein>
<dbReference type="CDD" id="cd00190">
    <property type="entry name" value="Tryp_SPc"/>
    <property type="match status" value="1"/>
</dbReference>
<keyword evidence="2" id="KW-0645">Protease</keyword>
<evidence type="ECO:0000256" key="3">
    <source>
        <dbReference type="SAM" id="SignalP"/>
    </source>
</evidence>
<dbReference type="InterPro" id="IPR033116">
    <property type="entry name" value="TRYPSIN_SER"/>
</dbReference>
<organism evidence="5 6">
    <name type="scientific">Adineta ricciae</name>
    <name type="common">Rotifer</name>
    <dbReference type="NCBI Taxonomy" id="249248"/>
    <lineage>
        <taxon>Eukaryota</taxon>
        <taxon>Metazoa</taxon>
        <taxon>Spiralia</taxon>
        <taxon>Gnathifera</taxon>
        <taxon>Rotifera</taxon>
        <taxon>Eurotatoria</taxon>
        <taxon>Bdelloidea</taxon>
        <taxon>Adinetida</taxon>
        <taxon>Adinetidae</taxon>
        <taxon>Adineta</taxon>
    </lineage>
</organism>
<dbReference type="InterPro" id="IPR018114">
    <property type="entry name" value="TRYPSIN_HIS"/>
</dbReference>
<sequence length="364" mass="39141">MLLLIGFLAFVITSISATTYSCDSKAPCGCSTTTTSSVTAKIVGGENATAYTWNWMVSLQYSNSHICGASLITSEYAVTAAHCLENYIKYLDNLSIRVGSNIIKDTTTATIQRRKIIKATIHPDYKGADSNDYSNDIGIIQFAPLNTSTSSKINFICLPSEGQDPFQDNTSLVAIGWGVTYESQYAPISNYLLQVTVQVYSSSSDACQASPMTNSTVQFCAGVAEGGKGMQSYSSKDNNCYFVCIHCLDTCQGDSGGPLMAFVNNRWVLAGITSAGNGCARVGQVGLYTRVSQLIRFINSLVNPTVASTISDLTTTTSFNMILIHNSTDLNGTIIEKNTAYTLEKSVSISLISSILLFFITCIL</sequence>
<name>A0A816DD23_ADIRI</name>
<dbReference type="Gene3D" id="2.40.10.10">
    <property type="entry name" value="Trypsin-like serine proteases"/>
    <property type="match status" value="1"/>
</dbReference>